<dbReference type="InterPro" id="IPR026846">
    <property type="entry name" value="Nse2(Mms21)"/>
</dbReference>
<protein>
    <recommendedName>
        <fullName evidence="4">E3 SUMO-protein ligase NSE2</fullName>
    </recommendedName>
    <alternativeName>
        <fullName evidence="11">E3 SUMO-protein transferase NSE2</fullName>
    </alternativeName>
    <alternativeName>
        <fullName evidence="12">Non-structural maintenance of chromosomes element 2 homolog</fullName>
    </alternativeName>
</protein>
<evidence type="ECO:0000256" key="13">
    <source>
        <dbReference type="PROSITE-ProRule" id="PRU00452"/>
    </source>
</evidence>
<keyword evidence="10" id="KW-0539">Nucleus</keyword>
<dbReference type="HOGENOM" id="CLU_106543_1_0_1"/>
<comment type="similarity">
    <text evidence="3">Belongs to the NSE2 family.</text>
</comment>
<dbReference type="Pfam" id="PF11789">
    <property type="entry name" value="zf-Nse"/>
    <property type="match status" value="1"/>
</dbReference>
<sequence>MDHRLPGPNSNIAENIKQAKEKVIQVYDMLPNFCSNEEIPELLDDLRSVMKDYVLLDTKYKDLKTSKQKVIQLCTEKVKKDIAEGRESSITLDEINELLKNTLRNEMEKHHEGFLEKDPLYITMKNFGEDETNNAEDQAMNNEDDLAVTGETIQTIDPYSKKEFSDPVKNLNCKHTYEREIIMRLITTNSKTRCYWMGCNNRVAIRAEHLVSDDELKRYINRLKTRAAI</sequence>
<dbReference type="SUPFAM" id="SSF57850">
    <property type="entry name" value="RING/U-box"/>
    <property type="match status" value="1"/>
</dbReference>
<dbReference type="AlphaFoldDB" id="E9H338"/>
<evidence type="ECO:0000256" key="5">
    <source>
        <dbReference type="ARBA" id="ARBA00022679"/>
    </source>
</evidence>
<dbReference type="CDD" id="cd16651">
    <property type="entry name" value="SPL-RING_NSE2"/>
    <property type="match status" value="1"/>
</dbReference>
<dbReference type="PANTHER" id="PTHR21330">
    <property type="entry name" value="E3 SUMO-PROTEIN LIGASE NSE2"/>
    <property type="match status" value="1"/>
</dbReference>
<dbReference type="GO" id="GO:0000724">
    <property type="term" value="P:double-strand break repair via homologous recombination"/>
    <property type="evidence" value="ECO:0000318"/>
    <property type="project" value="GO_Central"/>
</dbReference>
<dbReference type="InterPro" id="IPR004181">
    <property type="entry name" value="Znf_MIZ"/>
</dbReference>
<dbReference type="OMA" id="SGMDINC"/>
<dbReference type="GO" id="GO:0016925">
    <property type="term" value="P:protein sumoylation"/>
    <property type="evidence" value="ECO:0000318"/>
    <property type="project" value="GO_Central"/>
</dbReference>
<evidence type="ECO:0000256" key="4">
    <source>
        <dbReference type="ARBA" id="ARBA00020923"/>
    </source>
</evidence>
<evidence type="ECO:0000256" key="10">
    <source>
        <dbReference type="ARBA" id="ARBA00023242"/>
    </source>
</evidence>
<evidence type="ECO:0000256" key="9">
    <source>
        <dbReference type="ARBA" id="ARBA00022833"/>
    </source>
</evidence>
<dbReference type="PANTHER" id="PTHR21330:SF1">
    <property type="entry name" value="E3 SUMO-PROTEIN LIGASE NSE2"/>
    <property type="match status" value="1"/>
</dbReference>
<reference evidence="15 16" key="1">
    <citation type="journal article" date="2011" name="Science">
        <title>The ecoresponsive genome of Daphnia pulex.</title>
        <authorList>
            <person name="Colbourne J.K."/>
            <person name="Pfrender M.E."/>
            <person name="Gilbert D."/>
            <person name="Thomas W.K."/>
            <person name="Tucker A."/>
            <person name="Oakley T.H."/>
            <person name="Tokishita S."/>
            <person name="Aerts A."/>
            <person name="Arnold G.J."/>
            <person name="Basu M.K."/>
            <person name="Bauer D.J."/>
            <person name="Caceres C.E."/>
            <person name="Carmel L."/>
            <person name="Casola C."/>
            <person name="Choi J.H."/>
            <person name="Detter J.C."/>
            <person name="Dong Q."/>
            <person name="Dusheyko S."/>
            <person name="Eads B.D."/>
            <person name="Frohlich T."/>
            <person name="Geiler-Samerotte K.A."/>
            <person name="Gerlach D."/>
            <person name="Hatcher P."/>
            <person name="Jogdeo S."/>
            <person name="Krijgsveld J."/>
            <person name="Kriventseva E.V."/>
            <person name="Kultz D."/>
            <person name="Laforsch C."/>
            <person name="Lindquist E."/>
            <person name="Lopez J."/>
            <person name="Manak J.R."/>
            <person name="Muller J."/>
            <person name="Pangilinan J."/>
            <person name="Patwardhan R.P."/>
            <person name="Pitluck S."/>
            <person name="Pritham E.J."/>
            <person name="Rechtsteiner A."/>
            <person name="Rho M."/>
            <person name="Rogozin I.B."/>
            <person name="Sakarya O."/>
            <person name="Salamov A."/>
            <person name="Schaack S."/>
            <person name="Shapiro H."/>
            <person name="Shiga Y."/>
            <person name="Skalitzky C."/>
            <person name="Smith Z."/>
            <person name="Souvorov A."/>
            <person name="Sung W."/>
            <person name="Tang Z."/>
            <person name="Tsuchiya D."/>
            <person name="Tu H."/>
            <person name="Vos H."/>
            <person name="Wang M."/>
            <person name="Wolf Y.I."/>
            <person name="Yamagata H."/>
            <person name="Yamada T."/>
            <person name="Ye Y."/>
            <person name="Shaw J.R."/>
            <person name="Andrews J."/>
            <person name="Crease T.J."/>
            <person name="Tang H."/>
            <person name="Lucas S.M."/>
            <person name="Robertson H.M."/>
            <person name="Bork P."/>
            <person name="Koonin E.V."/>
            <person name="Zdobnov E.M."/>
            <person name="Grigoriev I.V."/>
            <person name="Lynch M."/>
            <person name="Boore J.L."/>
        </authorList>
    </citation>
    <scope>NUCLEOTIDE SEQUENCE [LARGE SCALE GENOMIC DNA]</scope>
</reference>
<evidence type="ECO:0000256" key="6">
    <source>
        <dbReference type="ARBA" id="ARBA00022723"/>
    </source>
</evidence>
<dbReference type="OrthoDB" id="6352489at2759"/>
<dbReference type="Proteomes" id="UP000000305">
    <property type="component" value="Unassembled WGS sequence"/>
</dbReference>
<evidence type="ECO:0000256" key="2">
    <source>
        <dbReference type="ARBA" id="ARBA00004718"/>
    </source>
</evidence>
<keyword evidence="9" id="KW-0862">Zinc</keyword>
<dbReference type="GO" id="GO:0008270">
    <property type="term" value="F:zinc ion binding"/>
    <property type="evidence" value="ECO:0007669"/>
    <property type="project" value="UniProtKB-KW"/>
</dbReference>
<dbReference type="GO" id="GO:0061665">
    <property type="term" value="F:SUMO ligase activity"/>
    <property type="evidence" value="ECO:0000318"/>
    <property type="project" value="GO_Central"/>
</dbReference>
<comment type="pathway">
    <text evidence="2">Protein modification; protein sumoylation.</text>
</comment>
<evidence type="ECO:0000256" key="12">
    <source>
        <dbReference type="ARBA" id="ARBA00032533"/>
    </source>
</evidence>
<evidence type="ECO:0000256" key="3">
    <source>
        <dbReference type="ARBA" id="ARBA00008212"/>
    </source>
</evidence>
<evidence type="ECO:0000256" key="1">
    <source>
        <dbReference type="ARBA" id="ARBA00004123"/>
    </source>
</evidence>
<proteinExistence type="inferred from homology"/>
<dbReference type="eggNOG" id="KOG2979">
    <property type="taxonomic scope" value="Eukaryota"/>
</dbReference>
<keyword evidence="7 13" id="KW-0863">Zinc-finger</keyword>
<evidence type="ECO:0000256" key="11">
    <source>
        <dbReference type="ARBA" id="ARBA00031731"/>
    </source>
</evidence>
<dbReference type="FunCoup" id="E9H338">
    <property type="interactions" value="1861"/>
</dbReference>
<evidence type="ECO:0000313" key="15">
    <source>
        <dbReference type="EMBL" id="EFX73903.1"/>
    </source>
</evidence>
<feature type="domain" description="SP-RING-type" evidence="14">
    <location>
        <begin position="142"/>
        <end position="225"/>
    </location>
</feature>
<name>E9H338_DAPPU</name>
<dbReference type="GO" id="GO:0030915">
    <property type="term" value="C:Smc5-Smc6 complex"/>
    <property type="evidence" value="ECO:0000318"/>
    <property type="project" value="GO_Central"/>
</dbReference>
<comment type="subcellular location">
    <subcellularLocation>
        <location evidence="1">Nucleus</location>
    </subcellularLocation>
</comment>
<evidence type="ECO:0000256" key="8">
    <source>
        <dbReference type="ARBA" id="ARBA00022786"/>
    </source>
</evidence>
<dbReference type="InParanoid" id="E9H338"/>
<dbReference type="UniPathway" id="UPA00886"/>
<keyword evidence="8" id="KW-0833">Ubl conjugation pathway</keyword>
<dbReference type="PhylomeDB" id="E9H338"/>
<evidence type="ECO:0000313" key="16">
    <source>
        <dbReference type="Proteomes" id="UP000000305"/>
    </source>
</evidence>
<keyword evidence="5" id="KW-0808">Transferase</keyword>
<accession>E9H338</accession>
<dbReference type="GO" id="GO:0005634">
    <property type="term" value="C:nucleus"/>
    <property type="evidence" value="ECO:0000318"/>
    <property type="project" value="GO_Central"/>
</dbReference>
<organism evidence="15 16">
    <name type="scientific">Daphnia pulex</name>
    <name type="common">Water flea</name>
    <dbReference type="NCBI Taxonomy" id="6669"/>
    <lineage>
        <taxon>Eukaryota</taxon>
        <taxon>Metazoa</taxon>
        <taxon>Ecdysozoa</taxon>
        <taxon>Arthropoda</taxon>
        <taxon>Crustacea</taxon>
        <taxon>Branchiopoda</taxon>
        <taxon>Diplostraca</taxon>
        <taxon>Cladocera</taxon>
        <taxon>Anomopoda</taxon>
        <taxon>Daphniidae</taxon>
        <taxon>Daphnia</taxon>
    </lineage>
</organism>
<dbReference type="PROSITE" id="PS51044">
    <property type="entry name" value="ZF_SP_RING"/>
    <property type="match status" value="1"/>
</dbReference>
<dbReference type="STRING" id="6669.E9H338"/>
<keyword evidence="6" id="KW-0479">Metal-binding</keyword>
<gene>
    <name evidence="15" type="ORF">DAPPUDRAFT_307540</name>
</gene>
<dbReference type="KEGG" id="dpx:DAPPUDRAFT_307540"/>
<keyword evidence="16" id="KW-1185">Reference proteome</keyword>
<evidence type="ECO:0000259" key="14">
    <source>
        <dbReference type="PROSITE" id="PS51044"/>
    </source>
</evidence>
<dbReference type="InterPro" id="IPR013083">
    <property type="entry name" value="Znf_RING/FYVE/PHD"/>
</dbReference>
<dbReference type="Gene3D" id="3.30.40.10">
    <property type="entry name" value="Zinc/RING finger domain, C3HC4 (zinc finger)"/>
    <property type="match status" value="1"/>
</dbReference>
<dbReference type="EMBL" id="GL732587">
    <property type="protein sequence ID" value="EFX73903.1"/>
    <property type="molecule type" value="Genomic_DNA"/>
</dbReference>
<evidence type="ECO:0000256" key="7">
    <source>
        <dbReference type="ARBA" id="ARBA00022771"/>
    </source>
</evidence>